<reference evidence="2" key="1">
    <citation type="submission" date="2014-11" db="EMBL/GenBank/DDBJ databases">
        <authorList>
            <person name="Amaro Gonzalez C."/>
        </authorList>
    </citation>
    <scope>NUCLEOTIDE SEQUENCE</scope>
</reference>
<evidence type="ECO:0000256" key="1">
    <source>
        <dbReference type="SAM" id="SignalP"/>
    </source>
</evidence>
<feature type="signal peptide" evidence="1">
    <location>
        <begin position="1"/>
        <end position="18"/>
    </location>
</feature>
<sequence>MLILFCIQLLLIWEEVINLNKYPPFHITHPVCSPICVHILLNLKVKHRGWSSFKYRLTITVV</sequence>
<keyword evidence="1" id="KW-0732">Signal</keyword>
<name>A0A0E9WIT4_ANGAN</name>
<dbReference type="AlphaFoldDB" id="A0A0E9WIT4"/>
<reference evidence="2" key="2">
    <citation type="journal article" date="2015" name="Fish Shellfish Immunol.">
        <title>Early steps in the European eel (Anguilla anguilla)-Vibrio vulnificus interaction in the gills: Role of the RtxA13 toxin.</title>
        <authorList>
            <person name="Callol A."/>
            <person name="Pajuelo D."/>
            <person name="Ebbesson L."/>
            <person name="Teles M."/>
            <person name="MacKenzie S."/>
            <person name="Amaro C."/>
        </authorList>
    </citation>
    <scope>NUCLEOTIDE SEQUENCE</scope>
</reference>
<evidence type="ECO:0000313" key="2">
    <source>
        <dbReference type="EMBL" id="JAH90221.1"/>
    </source>
</evidence>
<organism evidence="2">
    <name type="scientific">Anguilla anguilla</name>
    <name type="common">European freshwater eel</name>
    <name type="synonym">Muraena anguilla</name>
    <dbReference type="NCBI Taxonomy" id="7936"/>
    <lineage>
        <taxon>Eukaryota</taxon>
        <taxon>Metazoa</taxon>
        <taxon>Chordata</taxon>
        <taxon>Craniata</taxon>
        <taxon>Vertebrata</taxon>
        <taxon>Euteleostomi</taxon>
        <taxon>Actinopterygii</taxon>
        <taxon>Neopterygii</taxon>
        <taxon>Teleostei</taxon>
        <taxon>Anguilliformes</taxon>
        <taxon>Anguillidae</taxon>
        <taxon>Anguilla</taxon>
    </lineage>
</organism>
<protein>
    <submittedName>
        <fullName evidence="2">Uncharacterized protein</fullName>
    </submittedName>
</protein>
<dbReference type="EMBL" id="GBXM01018356">
    <property type="protein sequence ID" value="JAH90221.1"/>
    <property type="molecule type" value="Transcribed_RNA"/>
</dbReference>
<proteinExistence type="predicted"/>
<feature type="chain" id="PRO_5002434846" evidence="1">
    <location>
        <begin position="19"/>
        <end position="62"/>
    </location>
</feature>
<accession>A0A0E9WIT4</accession>